<accession>A0A2C9VN21</accession>
<protein>
    <recommendedName>
        <fullName evidence="1">VWA-Hint protein Vwaint domain-containing protein</fullName>
    </recommendedName>
</protein>
<name>A0A2C9VN21_MANES</name>
<organism evidence="2">
    <name type="scientific">Manihot esculenta</name>
    <name type="common">Cassava</name>
    <name type="synonym">Jatropha manihot</name>
    <dbReference type="NCBI Taxonomy" id="3983"/>
    <lineage>
        <taxon>Eukaryota</taxon>
        <taxon>Viridiplantae</taxon>
        <taxon>Streptophyta</taxon>
        <taxon>Embryophyta</taxon>
        <taxon>Tracheophyta</taxon>
        <taxon>Spermatophyta</taxon>
        <taxon>Magnoliopsida</taxon>
        <taxon>eudicotyledons</taxon>
        <taxon>Gunneridae</taxon>
        <taxon>Pentapetalae</taxon>
        <taxon>rosids</taxon>
        <taxon>fabids</taxon>
        <taxon>Malpighiales</taxon>
        <taxon>Euphorbiaceae</taxon>
        <taxon>Crotonoideae</taxon>
        <taxon>Manihoteae</taxon>
        <taxon>Manihot</taxon>
    </lineage>
</organism>
<reference evidence="2" key="1">
    <citation type="submission" date="2016-02" db="EMBL/GenBank/DDBJ databases">
        <title>WGS assembly of Manihot esculenta.</title>
        <authorList>
            <person name="Bredeson J.V."/>
            <person name="Prochnik S.E."/>
            <person name="Lyons J.B."/>
            <person name="Schmutz J."/>
            <person name="Grimwood J."/>
            <person name="Vrebalov J."/>
            <person name="Bart R.S."/>
            <person name="Amuge T."/>
            <person name="Ferguson M.E."/>
            <person name="Green R."/>
            <person name="Putnam N."/>
            <person name="Stites J."/>
            <person name="Rounsley S."/>
            <person name="Rokhsar D.S."/>
        </authorList>
    </citation>
    <scope>NUCLEOTIDE SEQUENCE [LARGE SCALE GENOMIC DNA]</scope>
    <source>
        <tissue evidence="2">Leaf</tissue>
    </source>
</reference>
<dbReference type="EMBL" id="CM004392">
    <property type="protein sequence ID" value="OAY46449.1"/>
    <property type="molecule type" value="Genomic_DNA"/>
</dbReference>
<dbReference type="AlphaFoldDB" id="A0A2C9VN21"/>
<feature type="domain" description="VWA-Hint protein Vwaint" evidence="1">
    <location>
        <begin position="51"/>
        <end position="85"/>
    </location>
</feature>
<dbReference type="STRING" id="3983.A0A2C9VN21"/>
<proteinExistence type="predicted"/>
<sequence>MVEARVAAKNGDLARAVSVLDKCYKSLSETTSAQADDILCVALCVELKEMAYVLSGLSPHSWQRTTARGDSTDSTSLVQAYQTPSRYGNSISDYVVREPIISSKTSTSSVIF</sequence>
<gene>
    <name evidence="2" type="ORF">MANES_06G000600</name>
</gene>
<evidence type="ECO:0000259" key="1">
    <source>
        <dbReference type="Pfam" id="PF14624"/>
    </source>
</evidence>
<dbReference type="InterPro" id="IPR032838">
    <property type="entry name" value="Vwaint_dom"/>
</dbReference>
<evidence type="ECO:0000313" key="2">
    <source>
        <dbReference type="EMBL" id="OAY46449.1"/>
    </source>
</evidence>
<dbReference type="Pfam" id="PF14624">
    <property type="entry name" value="Vwaint"/>
    <property type="match status" value="1"/>
</dbReference>